<feature type="domain" description="Aspartate/ornithine carbamoyltransferase Asp/Orn-binding" evidence="3">
    <location>
        <begin position="212"/>
        <end position="376"/>
    </location>
</feature>
<sequence>MKKTETNLKQNLDLFKQLSTDLQTQDFLLTWQHSVNDLKAVLLLAEIFKELHRTNRSFRVFDTGMAVSIFRDQSTRTRFSFASAANALGLSLVDLDEEKSQIAHGETVRETANMISFLTEVIGIRDDVYLGEGNKYMREVAAAIQEGFDAGVLHKRPSVINLQCDLDHPTQTLADLLHLKKHFGSLNDLKGRKITISWAYSPSYGKPLSVPQGLIGLMTRFGMNVTLAHPQGYSLTPEIIELAKRHAQDATGSFSIVGNMEEAFDGADVVYPKSWAPYWVMERRTELLKLGDGDGLHDLEKECLANNAKYRNWECDASIMKRTLDENTLYMHCLPADITGVNAEHGEVSQDVFEKYRLDTYRQASYKPFIIAALIFLSRIENAKKRIDQIITR</sequence>
<organism evidence="5 6">
    <name type="scientific">candidate division LCP-89 bacterium B3_LCP</name>
    <dbReference type="NCBI Taxonomy" id="2012998"/>
    <lineage>
        <taxon>Bacteria</taxon>
        <taxon>Pseudomonadati</taxon>
        <taxon>Bacteria division LCP-89</taxon>
    </lineage>
</organism>
<dbReference type="PRINTS" id="PR00100">
    <property type="entry name" value="AOTCASE"/>
</dbReference>
<dbReference type="GO" id="GO:0042450">
    <property type="term" value="P:L-arginine biosynthetic process via ornithine"/>
    <property type="evidence" value="ECO:0007669"/>
    <property type="project" value="TreeGrafter"/>
</dbReference>
<dbReference type="GO" id="GO:0004585">
    <property type="term" value="F:ornithine carbamoyltransferase activity"/>
    <property type="evidence" value="ECO:0007669"/>
    <property type="project" value="TreeGrafter"/>
</dbReference>
<dbReference type="PANTHER" id="PTHR45753">
    <property type="entry name" value="ORNITHINE CARBAMOYLTRANSFERASE, MITOCHONDRIAL"/>
    <property type="match status" value="1"/>
</dbReference>
<keyword evidence="1 2" id="KW-0808">Transferase</keyword>
<dbReference type="Proteomes" id="UP000319619">
    <property type="component" value="Unassembled WGS sequence"/>
</dbReference>
<dbReference type="NCBIfam" id="TIGR03316">
    <property type="entry name" value="ygeW"/>
    <property type="match status" value="1"/>
</dbReference>
<dbReference type="InterPro" id="IPR006131">
    <property type="entry name" value="Asp_carbamoyltransf_Asp/Orn-bd"/>
</dbReference>
<dbReference type="GO" id="GO:0016597">
    <property type="term" value="F:amino acid binding"/>
    <property type="evidence" value="ECO:0007669"/>
    <property type="project" value="InterPro"/>
</dbReference>
<reference evidence="5 6" key="1">
    <citation type="submission" date="2017-06" db="EMBL/GenBank/DDBJ databases">
        <title>Novel microbial phyla capable of carbon fixation and sulfur reduction in deep-sea sediments.</title>
        <authorList>
            <person name="Huang J."/>
            <person name="Baker B."/>
            <person name="Wang Y."/>
        </authorList>
    </citation>
    <scope>NUCLEOTIDE SEQUENCE [LARGE SCALE GENOMIC DNA]</scope>
    <source>
        <strain evidence="5">B3_LCP</strain>
    </source>
</reference>
<dbReference type="AlphaFoldDB" id="A0A532URQ9"/>
<comment type="similarity">
    <text evidence="2">Belongs to the aspartate/ornithine carbamoyltransferase superfamily.</text>
</comment>
<comment type="caution">
    <text evidence="5">The sequence shown here is derived from an EMBL/GenBank/DDBJ whole genome shotgun (WGS) entry which is preliminary data.</text>
</comment>
<evidence type="ECO:0000313" key="6">
    <source>
        <dbReference type="Proteomes" id="UP000319619"/>
    </source>
</evidence>
<dbReference type="Pfam" id="PF00185">
    <property type="entry name" value="OTCace"/>
    <property type="match status" value="1"/>
</dbReference>
<dbReference type="PANTHER" id="PTHR45753:SF3">
    <property type="entry name" value="ORNITHINE TRANSCARBAMYLASE, MITOCHONDRIAL"/>
    <property type="match status" value="1"/>
</dbReference>
<dbReference type="SUPFAM" id="SSF53671">
    <property type="entry name" value="Aspartate/ornithine carbamoyltransferase"/>
    <property type="match status" value="1"/>
</dbReference>
<evidence type="ECO:0000256" key="1">
    <source>
        <dbReference type="ARBA" id="ARBA00022679"/>
    </source>
</evidence>
<dbReference type="EMBL" id="NJBN01000012">
    <property type="protein sequence ID" value="TKJ37629.1"/>
    <property type="molecule type" value="Genomic_DNA"/>
</dbReference>
<dbReference type="InterPro" id="IPR006132">
    <property type="entry name" value="Asp/Orn_carbamoyltranf_P-bd"/>
</dbReference>
<dbReference type="GO" id="GO:0019240">
    <property type="term" value="P:citrulline biosynthetic process"/>
    <property type="evidence" value="ECO:0007669"/>
    <property type="project" value="TreeGrafter"/>
</dbReference>
<evidence type="ECO:0000259" key="4">
    <source>
        <dbReference type="Pfam" id="PF02729"/>
    </source>
</evidence>
<dbReference type="PRINTS" id="PR00101">
    <property type="entry name" value="ATCASE"/>
</dbReference>
<protein>
    <submittedName>
        <fullName evidence="5">Knotted carbamoyltransferase YgeW</fullName>
    </submittedName>
</protein>
<accession>A0A532URQ9</accession>
<evidence type="ECO:0000256" key="2">
    <source>
        <dbReference type="RuleBase" id="RU003634"/>
    </source>
</evidence>
<name>A0A532URQ9_UNCL8</name>
<evidence type="ECO:0000313" key="5">
    <source>
        <dbReference type="EMBL" id="TKJ37629.1"/>
    </source>
</evidence>
<dbReference type="Gene3D" id="3.40.50.1370">
    <property type="entry name" value="Aspartate/ornithine carbamoyltransferase"/>
    <property type="match status" value="2"/>
</dbReference>
<dbReference type="InterPro" id="IPR017702">
    <property type="entry name" value="Carbamoyltransferase_YgeW"/>
</dbReference>
<evidence type="ECO:0000259" key="3">
    <source>
        <dbReference type="Pfam" id="PF00185"/>
    </source>
</evidence>
<gene>
    <name evidence="5" type="ORF">CEE37_13990</name>
</gene>
<dbReference type="InterPro" id="IPR036901">
    <property type="entry name" value="Asp/Orn_carbamoylTrfase_sf"/>
</dbReference>
<feature type="domain" description="Aspartate/ornithine carbamoyltransferase carbamoyl-P binding" evidence="4">
    <location>
        <begin position="26"/>
        <end position="180"/>
    </location>
</feature>
<proteinExistence type="inferred from homology"/>
<dbReference type="InterPro" id="IPR006130">
    <property type="entry name" value="Asp/Orn_carbamoylTrfase"/>
</dbReference>
<dbReference type="NCBIfam" id="NF005538">
    <property type="entry name" value="PRK07200.1"/>
    <property type="match status" value="1"/>
</dbReference>
<dbReference type="Pfam" id="PF02729">
    <property type="entry name" value="OTCace_N"/>
    <property type="match status" value="1"/>
</dbReference>